<gene>
    <name evidence="3" type="primary">LOC108863738</name>
</gene>
<sequence length="219" mass="24758">MSAFFDVYERTISEKRIQPHRIFNVDETGITVVHAEHPVLLVLDGHYSHTRNIELIDLAEQNHISILCLPPYCTHRMQPLDDAFMSPFKTYYAQEIETWLRNNPSRALKVSCIGKVFGIAYKRAATMQVSASGFRATGLLPIKRNVFSSDDFAAVETIAGDNLRSGSGHTHYVCDSQNALRRHSSSEKIGECSKELSTTQKMWRKKTVKMIGLMVPLTL</sequence>
<dbReference type="RefSeq" id="XP_028966414.1">
    <property type="nucleotide sequence ID" value="XM_029110581.1"/>
</dbReference>
<proteinExistence type="predicted"/>
<dbReference type="KEGG" id="goe:108863738"/>
<dbReference type="GeneID" id="108863738"/>
<dbReference type="Proteomes" id="UP000694867">
    <property type="component" value="Unplaced"/>
</dbReference>
<dbReference type="GO" id="GO:0003676">
    <property type="term" value="F:nucleic acid binding"/>
    <property type="evidence" value="ECO:0007669"/>
    <property type="project" value="InterPro"/>
</dbReference>
<protein>
    <submittedName>
        <fullName evidence="3">Uncharacterized protein LOC108863738</fullName>
    </submittedName>
</protein>
<evidence type="ECO:0000313" key="3">
    <source>
        <dbReference type="RefSeq" id="XP_028966414.1"/>
    </source>
</evidence>
<name>A0AAJ7SDC5_9ACAR</name>
<feature type="domain" description="DDE-1" evidence="1">
    <location>
        <begin position="36"/>
        <end position="106"/>
    </location>
</feature>
<dbReference type="AlphaFoldDB" id="A0AAJ7SDC5"/>
<evidence type="ECO:0000313" key="2">
    <source>
        <dbReference type="Proteomes" id="UP000694867"/>
    </source>
</evidence>
<evidence type="ECO:0000259" key="1">
    <source>
        <dbReference type="Pfam" id="PF03184"/>
    </source>
</evidence>
<organism evidence="2 3">
    <name type="scientific">Galendromus occidentalis</name>
    <name type="common">western predatory mite</name>
    <dbReference type="NCBI Taxonomy" id="34638"/>
    <lineage>
        <taxon>Eukaryota</taxon>
        <taxon>Metazoa</taxon>
        <taxon>Ecdysozoa</taxon>
        <taxon>Arthropoda</taxon>
        <taxon>Chelicerata</taxon>
        <taxon>Arachnida</taxon>
        <taxon>Acari</taxon>
        <taxon>Parasitiformes</taxon>
        <taxon>Mesostigmata</taxon>
        <taxon>Gamasina</taxon>
        <taxon>Phytoseioidea</taxon>
        <taxon>Phytoseiidae</taxon>
        <taxon>Typhlodrominae</taxon>
        <taxon>Galendromus</taxon>
    </lineage>
</organism>
<reference evidence="3" key="1">
    <citation type="submission" date="2025-08" db="UniProtKB">
        <authorList>
            <consortium name="RefSeq"/>
        </authorList>
    </citation>
    <scope>IDENTIFICATION</scope>
</reference>
<dbReference type="InterPro" id="IPR004875">
    <property type="entry name" value="DDE_SF_endonuclease_dom"/>
</dbReference>
<keyword evidence="2" id="KW-1185">Reference proteome</keyword>
<dbReference type="Pfam" id="PF03184">
    <property type="entry name" value="DDE_1"/>
    <property type="match status" value="1"/>
</dbReference>
<accession>A0AAJ7SDC5</accession>